<name>A0AAD7CB86_9AGAR</name>
<gene>
    <name evidence="1" type="ORF">FB45DRAFT_292490</name>
</gene>
<evidence type="ECO:0000313" key="2">
    <source>
        <dbReference type="Proteomes" id="UP001221142"/>
    </source>
</evidence>
<proteinExistence type="predicted"/>
<keyword evidence="2" id="KW-1185">Reference proteome</keyword>
<dbReference type="AlphaFoldDB" id="A0AAD7CB86"/>
<organism evidence="1 2">
    <name type="scientific">Roridomyces roridus</name>
    <dbReference type="NCBI Taxonomy" id="1738132"/>
    <lineage>
        <taxon>Eukaryota</taxon>
        <taxon>Fungi</taxon>
        <taxon>Dikarya</taxon>
        <taxon>Basidiomycota</taxon>
        <taxon>Agaricomycotina</taxon>
        <taxon>Agaricomycetes</taxon>
        <taxon>Agaricomycetidae</taxon>
        <taxon>Agaricales</taxon>
        <taxon>Marasmiineae</taxon>
        <taxon>Mycenaceae</taxon>
        <taxon>Roridomyces</taxon>
    </lineage>
</organism>
<reference evidence="1" key="1">
    <citation type="submission" date="2023-03" db="EMBL/GenBank/DDBJ databases">
        <title>Massive genome expansion in bonnet fungi (Mycena s.s.) driven by repeated elements and novel gene families across ecological guilds.</title>
        <authorList>
            <consortium name="Lawrence Berkeley National Laboratory"/>
            <person name="Harder C.B."/>
            <person name="Miyauchi S."/>
            <person name="Viragh M."/>
            <person name="Kuo A."/>
            <person name="Thoen E."/>
            <person name="Andreopoulos B."/>
            <person name="Lu D."/>
            <person name="Skrede I."/>
            <person name="Drula E."/>
            <person name="Henrissat B."/>
            <person name="Morin E."/>
            <person name="Kohler A."/>
            <person name="Barry K."/>
            <person name="LaButti K."/>
            <person name="Morin E."/>
            <person name="Salamov A."/>
            <person name="Lipzen A."/>
            <person name="Mereny Z."/>
            <person name="Hegedus B."/>
            <person name="Baldrian P."/>
            <person name="Stursova M."/>
            <person name="Weitz H."/>
            <person name="Taylor A."/>
            <person name="Grigoriev I.V."/>
            <person name="Nagy L.G."/>
            <person name="Martin F."/>
            <person name="Kauserud H."/>
        </authorList>
    </citation>
    <scope>NUCLEOTIDE SEQUENCE</scope>
    <source>
        <strain evidence="1">9284</strain>
    </source>
</reference>
<dbReference type="Proteomes" id="UP001221142">
    <property type="component" value="Unassembled WGS sequence"/>
</dbReference>
<evidence type="ECO:0000313" key="1">
    <source>
        <dbReference type="EMBL" id="KAJ7644274.1"/>
    </source>
</evidence>
<dbReference type="EMBL" id="JARKIF010000003">
    <property type="protein sequence ID" value="KAJ7644274.1"/>
    <property type="molecule type" value="Genomic_DNA"/>
</dbReference>
<comment type="caution">
    <text evidence="1">The sequence shown here is derived from an EMBL/GenBank/DDBJ whole genome shotgun (WGS) entry which is preliminary data.</text>
</comment>
<sequence>MPFLTLWPKVHLNPDHVVRPKFAHLLDASYRPFLLLELPVEIGLQILSSAASCSQEAYRSLLLTNKSINALVRVEMFPGVVVLQNKRQLVAFLNFIAQYPEFIQKVHALWTICSGPVQHHARASMEIIRACTSVRSLACHSYVLQHAISSAQSVATHTRLVDLTLAEFDRANWNALLHFYPAVHRLFHQIERLHCVGAPASIWTEFPELNKLTRLSIGMGVHKHIHESLFRNVLRSPKLQQIVITTRLHGEEQSALSSQVQQIDNRFSVLHKRRRWKELTLFCESVLDPERFWDQAKAEKNS</sequence>
<accession>A0AAD7CB86</accession>
<protein>
    <submittedName>
        <fullName evidence="1">Uncharacterized protein</fullName>
    </submittedName>
</protein>